<dbReference type="AlphaFoldDB" id="A0A5B8VM77"/>
<dbReference type="EMBL" id="CP042434">
    <property type="protein sequence ID" value="QEC72075.1"/>
    <property type="molecule type" value="Genomic_DNA"/>
</dbReference>
<evidence type="ECO:0000313" key="3">
    <source>
        <dbReference type="Proteomes" id="UP000321291"/>
    </source>
</evidence>
<keyword evidence="1" id="KW-0472">Membrane</keyword>
<keyword evidence="3" id="KW-1185">Reference proteome</keyword>
<organism evidence="2 3">
    <name type="scientific">Arachidicoccus ginsenosidivorans</name>
    <dbReference type="NCBI Taxonomy" id="496057"/>
    <lineage>
        <taxon>Bacteria</taxon>
        <taxon>Pseudomonadati</taxon>
        <taxon>Bacteroidota</taxon>
        <taxon>Chitinophagia</taxon>
        <taxon>Chitinophagales</taxon>
        <taxon>Chitinophagaceae</taxon>
        <taxon>Arachidicoccus</taxon>
    </lineage>
</organism>
<feature type="transmembrane region" description="Helical" evidence="1">
    <location>
        <begin position="59"/>
        <end position="84"/>
    </location>
</feature>
<feature type="transmembrane region" description="Helical" evidence="1">
    <location>
        <begin position="20"/>
        <end position="39"/>
    </location>
</feature>
<dbReference type="RefSeq" id="WP_146781736.1">
    <property type="nucleotide sequence ID" value="NZ_CP042434.1"/>
</dbReference>
<protein>
    <submittedName>
        <fullName evidence="2">DUF58 domain-containing protein</fullName>
    </submittedName>
</protein>
<dbReference type="KEGG" id="agi:FSB73_10735"/>
<keyword evidence="1" id="KW-0812">Transmembrane</keyword>
<dbReference type="OrthoDB" id="621177at2"/>
<evidence type="ECO:0000256" key="1">
    <source>
        <dbReference type="SAM" id="Phobius"/>
    </source>
</evidence>
<accession>A0A5B8VM77</accession>
<sequence length="453" mass="53545">MQHKVSIRKTLKQLGFYAPVTGYFCLFLIGSALCFVWLKAQPKLPDTPFQDVFVLLLKITLYVSIAFLGLSLLSVIVSWIYFYINRKRGKVQFHIKTRPFDTPYQPIELKLRPILRPILGYIKLRFVYDNGTFSDKIQLVEDEHANWFNQQLEGFYDWKIENIQEYRISSVIVYFEDFLQFFSMAINLASSERFYTPPINGPQTSISATHRNTEKRVHRIERMRRVKGDLFNYKKFENQDDIRRIVWKIYAKNRELMIRTPEILEPYASHMHLYVSFYSAYMDAHNEITDEPLLNFYKNKVWNIYQSIKKEHADLRWVSDQPEKAVTFDGHPIKEEEIKHLIALSTWQGTKDILNFVNTRHAAVVVISSLTGIEQVQQLIEEYGREITFILVPLSSCIGRQRLSSWLSWFFLQAEKDKRARYQSRWALSSLRRQLVANEQALSKIIKTIPQLS</sequence>
<evidence type="ECO:0000313" key="2">
    <source>
        <dbReference type="EMBL" id="QEC72075.1"/>
    </source>
</evidence>
<name>A0A5B8VM77_9BACT</name>
<gene>
    <name evidence="2" type="ORF">FSB73_10735</name>
</gene>
<dbReference type="Proteomes" id="UP000321291">
    <property type="component" value="Chromosome"/>
</dbReference>
<reference evidence="2 3" key="1">
    <citation type="journal article" date="2017" name="Int. J. Syst. Evol. Microbiol.">
        <title>Arachidicoccus ginsenosidivorans sp. nov., with ginsenoside-converting activity isolated from ginseng cultivating soil.</title>
        <authorList>
            <person name="Siddiqi M.Z."/>
            <person name="Aslam Z."/>
            <person name="Im W.T."/>
        </authorList>
    </citation>
    <scope>NUCLEOTIDE SEQUENCE [LARGE SCALE GENOMIC DNA]</scope>
    <source>
        <strain evidence="2 3">Gsoil 809</strain>
    </source>
</reference>
<proteinExistence type="predicted"/>
<keyword evidence="1" id="KW-1133">Transmembrane helix</keyword>